<dbReference type="STRING" id="348802.A0A0D2FMS5"/>
<dbReference type="GO" id="GO:0000981">
    <property type="term" value="F:DNA-binding transcription factor activity, RNA polymerase II-specific"/>
    <property type="evidence" value="ECO:0007669"/>
    <property type="project" value="InterPro"/>
</dbReference>
<dbReference type="PROSITE" id="PS50048">
    <property type="entry name" value="ZN2_CY6_FUNGAL_2"/>
    <property type="match status" value="1"/>
</dbReference>
<dbReference type="PANTHER" id="PTHR46910">
    <property type="entry name" value="TRANSCRIPTION FACTOR PDR1"/>
    <property type="match status" value="1"/>
</dbReference>
<keyword evidence="8" id="KW-1185">Reference proteome</keyword>
<dbReference type="AlphaFoldDB" id="A0A0D2FMS5"/>
<feature type="compositionally biased region" description="Polar residues" evidence="5">
    <location>
        <begin position="119"/>
        <end position="130"/>
    </location>
</feature>
<evidence type="ECO:0000259" key="6">
    <source>
        <dbReference type="PROSITE" id="PS50048"/>
    </source>
</evidence>
<feature type="region of interest" description="Disordered" evidence="5">
    <location>
        <begin position="109"/>
        <end position="139"/>
    </location>
</feature>
<dbReference type="Proteomes" id="UP000054342">
    <property type="component" value="Unassembled WGS sequence"/>
</dbReference>
<evidence type="ECO:0000256" key="5">
    <source>
        <dbReference type="SAM" id="MobiDB-lite"/>
    </source>
</evidence>
<dbReference type="EMBL" id="KN847317">
    <property type="protein sequence ID" value="KIW61399.1"/>
    <property type="molecule type" value="Genomic_DNA"/>
</dbReference>
<keyword evidence="1" id="KW-0805">Transcription regulation</keyword>
<dbReference type="RefSeq" id="XP_013321983.1">
    <property type="nucleotide sequence ID" value="XM_013466529.1"/>
</dbReference>
<protein>
    <recommendedName>
        <fullName evidence="6">Zn(2)-C6 fungal-type domain-containing protein</fullName>
    </recommendedName>
</protein>
<keyword evidence="2" id="KW-0238">DNA-binding</keyword>
<evidence type="ECO:0000256" key="4">
    <source>
        <dbReference type="ARBA" id="ARBA00023242"/>
    </source>
</evidence>
<evidence type="ECO:0000256" key="3">
    <source>
        <dbReference type="ARBA" id="ARBA00023163"/>
    </source>
</evidence>
<proteinExistence type="predicted"/>
<dbReference type="HOGENOM" id="CLU_074389_1_0_1"/>
<dbReference type="InterPro" id="IPR036864">
    <property type="entry name" value="Zn2-C6_fun-type_DNA-bd_sf"/>
</dbReference>
<dbReference type="GeneID" id="25323434"/>
<dbReference type="GO" id="GO:0008270">
    <property type="term" value="F:zinc ion binding"/>
    <property type="evidence" value="ECO:0007669"/>
    <property type="project" value="InterPro"/>
</dbReference>
<accession>A0A0D2FMS5</accession>
<sequence length="312" mass="34140">MSRTKSGATGKGGGGRKRRTRRACDRCRLKKAKCDGGVKCGTCKANNSACTYTARRGREARSYYCRMREVLDEALQRLYWACRHKMEFPGEIPDESTGVVTTEAILNGLGLTTPDQDDSTSPVTLTQHQSSTEHDDTHEKGQLLVTPPAESGFAQNEYSAIPQTPMTISPSTYARQISTVSPSLHSPTSSKVDLNLSMDTQPQDILESPQMSTCEPHPRLELQPALKGPGPGLNADSYLDVDAFLDTSSCDFPNTFQPADNFGEAMHWEPRLQQAQKFYLPEQQAVEGTVSDGYLSPWPGSLAAAYQSVDPV</sequence>
<reference evidence="7 8" key="1">
    <citation type="submission" date="2015-01" db="EMBL/GenBank/DDBJ databases">
        <title>The Genome Sequence of Exophiala xenobiotica CBS118157.</title>
        <authorList>
            <consortium name="The Broad Institute Genomics Platform"/>
            <person name="Cuomo C."/>
            <person name="de Hoog S."/>
            <person name="Gorbushina A."/>
            <person name="Stielow B."/>
            <person name="Teixiera M."/>
            <person name="Abouelleil A."/>
            <person name="Chapman S.B."/>
            <person name="Priest M."/>
            <person name="Young S.K."/>
            <person name="Wortman J."/>
            <person name="Nusbaum C."/>
            <person name="Birren B."/>
        </authorList>
    </citation>
    <scope>NUCLEOTIDE SEQUENCE [LARGE SCALE GENOMIC DNA]</scope>
    <source>
        <strain evidence="7 8">CBS 118157</strain>
    </source>
</reference>
<keyword evidence="4" id="KW-0539">Nucleus</keyword>
<dbReference type="CDD" id="cd00067">
    <property type="entry name" value="GAL4"/>
    <property type="match status" value="1"/>
</dbReference>
<evidence type="ECO:0000313" key="7">
    <source>
        <dbReference type="EMBL" id="KIW61399.1"/>
    </source>
</evidence>
<dbReference type="SUPFAM" id="SSF57701">
    <property type="entry name" value="Zn2/Cys6 DNA-binding domain"/>
    <property type="match status" value="1"/>
</dbReference>
<keyword evidence="3" id="KW-0804">Transcription</keyword>
<dbReference type="Pfam" id="PF00172">
    <property type="entry name" value="Zn_clus"/>
    <property type="match status" value="1"/>
</dbReference>
<gene>
    <name evidence="7" type="ORF">PV05_01526</name>
</gene>
<dbReference type="PANTHER" id="PTHR46910:SF4">
    <property type="entry name" value="ZN(2)-C6 FUNGAL-TYPE DOMAIN-CONTAINING PROTEIN"/>
    <property type="match status" value="1"/>
</dbReference>
<dbReference type="InterPro" id="IPR001138">
    <property type="entry name" value="Zn2Cys6_DnaBD"/>
</dbReference>
<dbReference type="SMART" id="SM00066">
    <property type="entry name" value="GAL4"/>
    <property type="match status" value="1"/>
</dbReference>
<feature type="domain" description="Zn(2)-C6 fungal-type" evidence="6">
    <location>
        <begin position="23"/>
        <end position="52"/>
    </location>
</feature>
<dbReference type="GO" id="GO:0003677">
    <property type="term" value="F:DNA binding"/>
    <property type="evidence" value="ECO:0007669"/>
    <property type="project" value="UniProtKB-KW"/>
</dbReference>
<organism evidence="7 8">
    <name type="scientific">Exophiala xenobiotica</name>
    <dbReference type="NCBI Taxonomy" id="348802"/>
    <lineage>
        <taxon>Eukaryota</taxon>
        <taxon>Fungi</taxon>
        <taxon>Dikarya</taxon>
        <taxon>Ascomycota</taxon>
        <taxon>Pezizomycotina</taxon>
        <taxon>Eurotiomycetes</taxon>
        <taxon>Chaetothyriomycetidae</taxon>
        <taxon>Chaetothyriales</taxon>
        <taxon>Herpotrichiellaceae</taxon>
        <taxon>Exophiala</taxon>
    </lineage>
</organism>
<dbReference type="Gene3D" id="4.10.240.10">
    <property type="entry name" value="Zn(2)-C6 fungal-type DNA-binding domain"/>
    <property type="match status" value="1"/>
</dbReference>
<evidence type="ECO:0000313" key="8">
    <source>
        <dbReference type="Proteomes" id="UP000054342"/>
    </source>
</evidence>
<evidence type="ECO:0000256" key="2">
    <source>
        <dbReference type="ARBA" id="ARBA00023125"/>
    </source>
</evidence>
<name>A0A0D2FMS5_9EURO</name>
<dbReference type="PROSITE" id="PS00463">
    <property type="entry name" value="ZN2_CY6_FUNGAL_1"/>
    <property type="match status" value="1"/>
</dbReference>
<dbReference type="InterPro" id="IPR050987">
    <property type="entry name" value="AtrR-like"/>
</dbReference>
<dbReference type="OrthoDB" id="4119414at2759"/>
<evidence type="ECO:0000256" key="1">
    <source>
        <dbReference type="ARBA" id="ARBA00023015"/>
    </source>
</evidence>